<evidence type="ECO:0000313" key="2">
    <source>
        <dbReference type="Proteomes" id="UP000500890"/>
    </source>
</evidence>
<dbReference type="FunFam" id="3.40.50.300:FF:001255">
    <property type="entry name" value="DNA polymerase III subunit delta"/>
    <property type="match status" value="1"/>
</dbReference>
<keyword evidence="2" id="KW-1185">Reference proteome</keyword>
<accession>A0A6G8AMX8</accession>
<dbReference type="InterPro" id="IPR027417">
    <property type="entry name" value="P-loop_NTPase"/>
</dbReference>
<dbReference type="GO" id="GO:0003887">
    <property type="term" value="F:DNA-directed DNA polymerase activity"/>
    <property type="evidence" value="ECO:0007669"/>
    <property type="project" value="UniProtKB-EC"/>
</dbReference>
<protein>
    <submittedName>
        <fullName evidence="1">DNA polymerase III subunit delta</fullName>
        <ecNumber evidence="1">2.7.7.7</ecNumber>
    </submittedName>
</protein>
<dbReference type="Pfam" id="PF13177">
    <property type="entry name" value="DNA_pol3_delta2"/>
    <property type="match status" value="1"/>
</dbReference>
<evidence type="ECO:0000313" key="1">
    <source>
        <dbReference type="EMBL" id="QIL46357.1"/>
    </source>
</evidence>
<dbReference type="NCBIfam" id="NF005972">
    <property type="entry name" value="PRK08058.1"/>
    <property type="match status" value="1"/>
</dbReference>
<proteinExistence type="predicted"/>
<dbReference type="EC" id="2.7.7.7" evidence="1"/>
<dbReference type="Gene3D" id="3.40.50.300">
    <property type="entry name" value="P-loop containing nucleotide triphosphate hydrolases"/>
    <property type="match status" value="1"/>
</dbReference>
<organism evidence="1 2">
    <name type="scientific">Vagococcus coleopterorum</name>
    <dbReference type="NCBI Taxonomy" id="2714946"/>
    <lineage>
        <taxon>Bacteria</taxon>
        <taxon>Bacillati</taxon>
        <taxon>Bacillota</taxon>
        <taxon>Bacilli</taxon>
        <taxon>Lactobacillales</taxon>
        <taxon>Enterococcaceae</taxon>
        <taxon>Vagococcus</taxon>
    </lineage>
</organism>
<dbReference type="PANTHER" id="PTHR11669">
    <property type="entry name" value="REPLICATION FACTOR C / DNA POLYMERASE III GAMMA-TAU SUBUNIT"/>
    <property type="match status" value="1"/>
</dbReference>
<dbReference type="KEGG" id="vah:G7081_04400"/>
<keyword evidence="1" id="KW-0548">Nucleotidyltransferase</keyword>
<dbReference type="RefSeq" id="WP_166007746.1">
    <property type="nucleotide sequence ID" value="NZ_CP049886.1"/>
</dbReference>
<dbReference type="InterPro" id="IPR050238">
    <property type="entry name" value="DNA_Rep/Repair_Clamp_Loader"/>
</dbReference>
<dbReference type="InterPro" id="IPR004622">
    <property type="entry name" value="DNA_pol_HolB"/>
</dbReference>
<dbReference type="SUPFAM" id="SSF52540">
    <property type="entry name" value="P-loop containing nucleoside triphosphate hydrolases"/>
    <property type="match status" value="1"/>
</dbReference>
<keyword evidence="1" id="KW-0808">Transferase</keyword>
<dbReference type="AlphaFoldDB" id="A0A6G8AMX8"/>
<reference evidence="1 2" key="1">
    <citation type="submission" date="2020-03" db="EMBL/GenBank/DDBJ databases">
        <title>Vagococcus sp. nov., isolated from beetles.</title>
        <authorList>
            <person name="Hyun D.-W."/>
            <person name="Bae J.-W."/>
        </authorList>
    </citation>
    <scope>NUCLEOTIDE SEQUENCE [LARGE SCALE GENOMIC DNA]</scope>
    <source>
        <strain evidence="1 2">HDW17A</strain>
    </source>
</reference>
<dbReference type="Proteomes" id="UP000500890">
    <property type="component" value="Chromosome"/>
</dbReference>
<name>A0A6G8AMX8_9ENTE</name>
<dbReference type="GO" id="GO:0008408">
    <property type="term" value="F:3'-5' exonuclease activity"/>
    <property type="evidence" value="ECO:0007669"/>
    <property type="project" value="InterPro"/>
</dbReference>
<dbReference type="EMBL" id="CP049886">
    <property type="protein sequence ID" value="QIL46357.1"/>
    <property type="molecule type" value="Genomic_DNA"/>
</dbReference>
<sequence length="313" mass="35322">MLKEKQPLVFQQLLNSFQTNRLSHSYLFEGAKGTGKKEMATWFSQLVFCEDSSQGSCGQCLNCQRIATGNHPDVLTIIPDGQTIKVDQIREIKGNFVKSGMESQRKVMIIQEADKMTVSAANSLLKFIEEPEGEMTIIFLTESKAKILPTIQSRCQILHFSPLPQSALIADLMASGIEKQQAEFISQLTNSHEKAVEFSNDEWFNETTAVARKWCGLLLSDNPYAMVFVQQELVQQCKEKEQQILLIDMLLILVRQQLANKVTGSQQMTVQSKWSQKKLINGLETILKARQMFSANVSFQNVCEYLSLKLISG</sequence>
<gene>
    <name evidence="1" type="primary">holB</name>
    <name evidence="1" type="ORF">G7081_04400</name>
</gene>
<dbReference type="PANTHER" id="PTHR11669:SF8">
    <property type="entry name" value="DNA POLYMERASE III SUBUNIT DELTA"/>
    <property type="match status" value="1"/>
</dbReference>
<dbReference type="GO" id="GO:0006261">
    <property type="term" value="P:DNA-templated DNA replication"/>
    <property type="evidence" value="ECO:0007669"/>
    <property type="project" value="TreeGrafter"/>
</dbReference>
<dbReference type="NCBIfam" id="TIGR00678">
    <property type="entry name" value="holB"/>
    <property type="match status" value="1"/>
</dbReference>